<name>A0A8T0WN37_PANVG</name>
<dbReference type="PANTHER" id="PTHR33065:SF153">
    <property type="entry name" value="DUF6598 DOMAIN-CONTAINING PROTEIN"/>
    <property type="match status" value="1"/>
</dbReference>
<gene>
    <name evidence="2" type="ORF">PVAP13_2KG562000</name>
</gene>
<evidence type="ECO:0000313" key="3">
    <source>
        <dbReference type="Proteomes" id="UP000823388"/>
    </source>
</evidence>
<dbReference type="EMBL" id="CM029039">
    <property type="protein sequence ID" value="KAG2647126.1"/>
    <property type="molecule type" value="Genomic_DNA"/>
</dbReference>
<evidence type="ECO:0000313" key="2">
    <source>
        <dbReference type="EMBL" id="KAG2647126.1"/>
    </source>
</evidence>
<proteinExistence type="predicted"/>
<dbReference type="InterPro" id="IPR001938">
    <property type="entry name" value="Thaumatin"/>
</dbReference>
<keyword evidence="3" id="KW-1185">Reference proteome</keyword>
<dbReference type="AlphaFoldDB" id="A0A8T0WN37"/>
<comment type="caution">
    <text evidence="2">The sequence shown here is derived from an EMBL/GenBank/DDBJ whole genome shotgun (WGS) entry which is preliminary data.</text>
</comment>
<accession>A0A8T0WN37</accession>
<feature type="domain" description="DUF6598" evidence="1">
    <location>
        <begin position="76"/>
        <end position="296"/>
    </location>
</feature>
<sequence>MRMRAQPKGEDLSSDESDEANRARCFRDDWESLWSRRYGAFEDNTRIPSMRFTWNRASSWDAMYESALQIFFQPSIVFSRTRDNCQTLTKEHPDLVPTEVMGHSNIFLEQSPSHVIIEVDLTLKGATDSEDEKLSSLVVPIVAGSTMYSHMWESAYTSKLSTVEFRLGHIVSSVEATIFVRVTRGSWPDGFRGRFYAIASGVCPNLPNTAYHTDVNDEKIVLLDAGGDDKVSVTSEGDIKLSRRVVSVDTGGELKVYVEAWGGDTSLCQSKNFKPLDAGKGSDDIDMGFCAMDVTVFWSLISHSHFYSDSVL</sequence>
<dbReference type="Pfam" id="PF20241">
    <property type="entry name" value="DUF6598"/>
    <property type="match status" value="1"/>
</dbReference>
<dbReference type="InterPro" id="IPR046533">
    <property type="entry name" value="DUF6598"/>
</dbReference>
<dbReference type="PIRSF" id="PIRSF002703">
    <property type="entry name" value="Thaumatin"/>
    <property type="match status" value="1"/>
</dbReference>
<dbReference type="Proteomes" id="UP000823388">
    <property type="component" value="Chromosome 2K"/>
</dbReference>
<organism evidence="2 3">
    <name type="scientific">Panicum virgatum</name>
    <name type="common">Blackwell switchgrass</name>
    <dbReference type="NCBI Taxonomy" id="38727"/>
    <lineage>
        <taxon>Eukaryota</taxon>
        <taxon>Viridiplantae</taxon>
        <taxon>Streptophyta</taxon>
        <taxon>Embryophyta</taxon>
        <taxon>Tracheophyta</taxon>
        <taxon>Spermatophyta</taxon>
        <taxon>Magnoliopsida</taxon>
        <taxon>Liliopsida</taxon>
        <taxon>Poales</taxon>
        <taxon>Poaceae</taxon>
        <taxon>PACMAD clade</taxon>
        <taxon>Panicoideae</taxon>
        <taxon>Panicodae</taxon>
        <taxon>Paniceae</taxon>
        <taxon>Panicinae</taxon>
        <taxon>Panicum</taxon>
        <taxon>Panicum sect. Hiantes</taxon>
    </lineage>
</organism>
<protein>
    <recommendedName>
        <fullName evidence="1">DUF6598 domain-containing protein</fullName>
    </recommendedName>
</protein>
<dbReference type="PANTHER" id="PTHR33065">
    <property type="entry name" value="OS07G0486400 PROTEIN"/>
    <property type="match status" value="1"/>
</dbReference>
<evidence type="ECO:0000259" key="1">
    <source>
        <dbReference type="Pfam" id="PF20241"/>
    </source>
</evidence>
<reference evidence="2" key="1">
    <citation type="submission" date="2020-05" db="EMBL/GenBank/DDBJ databases">
        <title>WGS assembly of Panicum virgatum.</title>
        <authorList>
            <person name="Lovell J.T."/>
            <person name="Jenkins J."/>
            <person name="Shu S."/>
            <person name="Juenger T.E."/>
            <person name="Schmutz J."/>
        </authorList>
    </citation>
    <scope>NUCLEOTIDE SEQUENCE</scope>
    <source>
        <strain evidence="2">AP13</strain>
    </source>
</reference>